<proteinExistence type="predicted"/>
<sequence>MVDVYKESNDNGVYELVYPVKEASISLQKDHLYGFDYNIAAPKQTPFKLFLDDEVLVEGKVGESGYVRGSGVL</sequence>
<reference evidence="2" key="1">
    <citation type="submission" date="2018-08" db="EMBL/GenBank/DDBJ databases">
        <authorList>
            <person name="Zhang J."/>
            <person name="Du Z.-J."/>
        </authorList>
    </citation>
    <scope>NUCLEOTIDE SEQUENCE [LARGE SCALE GENOMIC DNA]</scope>
    <source>
        <strain evidence="2">KCTC 52655</strain>
    </source>
</reference>
<protein>
    <submittedName>
        <fullName evidence="1">Uncharacterized protein</fullName>
    </submittedName>
</protein>
<name>A0A3D8MEM2_9ALTE</name>
<comment type="caution">
    <text evidence="1">The sequence shown here is derived from an EMBL/GenBank/DDBJ whole genome shotgun (WGS) entry which is preliminary data.</text>
</comment>
<dbReference type="AlphaFoldDB" id="A0A3D8MEM2"/>
<gene>
    <name evidence="1" type="ORF">DXV75_00595</name>
</gene>
<evidence type="ECO:0000313" key="1">
    <source>
        <dbReference type="EMBL" id="RDV29001.1"/>
    </source>
</evidence>
<dbReference type="Proteomes" id="UP000256561">
    <property type="component" value="Unassembled WGS sequence"/>
</dbReference>
<organism evidence="1 2">
    <name type="scientific">Alteromonas aestuariivivens</name>
    <dbReference type="NCBI Taxonomy" id="1938339"/>
    <lineage>
        <taxon>Bacteria</taxon>
        <taxon>Pseudomonadati</taxon>
        <taxon>Pseudomonadota</taxon>
        <taxon>Gammaproteobacteria</taxon>
        <taxon>Alteromonadales</taxon>
        <taxon>Alteromonadaceae</taxon>
        <taxon>Alteromonas/Salinimonas group</taxon>
        <taxon>Alteromonas</taxon>
    </lineage>
</organism>
<accession>A0A3D8MEM2</accession>
<dbReference type="EMBL" id="QRHA01000001">
    <property type="protein sequence ID" value="RDV29001.1"/>
    <property type="molecule type" value="Genomic_DNA"/>
</dbReference>
<keyword evidence="2" id="KW-1185">Reference proteome</keyword>
<evidence type="ECO:0000313" key="2">
    <source>
        <dbReference type="Proteomes" id="UP000256561"/>
    </source>
</evidence>